<organism evidence="3 4">
    <name type="scientific">Haemonchus contortus</name>
    <name type="common">Barber pole worm</name>
    <dbReference type="NCBI Taxonomy" id="6289"/>
    <lineage>
        <taxon>Eukaryota</taxon>
        <taxon>Metazoa</taxon>
        <taxon>Ecdysozoa</taxon>
        <taxon>Nematoda</taxon>
        <taxon>Chromadorea</taxon>
        <taxon>Rhabditida</taxon>
        <taxon>Rhabditina</taxon>
        <taxon>Rhabditomorpha</taxon>
        <taxon>Strongyloidea</taxon>
        <taxon>Trichostrongylidae</taxon>
        <taxon>Haemonchus</taxon>
    </lineage>
</organism>
<protein>
    <submittedName>
        <fullName evidence="4">BACK domain-containing protein</fullName>
    </submittedName>
</protein>
<accession>A0A7I4Y0A2</accession>
<reference evidence="4" key="1">
    <citation type="submission" date="2020-12" db="UniProtKB">
        <authorList>
            <consortium name="WormBaseParasite"/>
        </authorList>
    </citation>
    <scope>IDENTIFICATION</scope>
    <source>
        <strain evidence="4">MHco3</strain>
    </source>
</reference>
<dbReference type="Gene3D" id="1.25.40.420">
    <property type="match status" value="1"/>
</dbReference>
<dbReference type="Pfam" id="PF07707">
    <property type="entry name" value="BACK"/>
    <property type="match status" value="1"/>
</dbReference>
<evidence type="ECO:0000313" key="4">
    <source>
        <dbReference type="WBParaSite" id="HCON_00027350-00001"/>
    </source>
</evidence>
<feature type="region of interest" description="Disordered" evidence="1">
    <location>
        <begin position="247"/>
        <end position="305"/>
    </location>
</feature>
<dbReference type="Proteomes" id="UP000025227">
    <property type="component" value="Unplaced"/>
</dbReference>
<dbReference type="AlphaFoldDB" id="A0A7I4Y0A2"/>
<evidence type="ECO:0000256" key="1">
    <source>
        <dbReference type="SAM" id="MobiDB-lite"/>
    </source>
</evidence>
<dbReference type="OrthoDB" id="5836875at2759"/>
<sequence>MEATRWSDRDDLVLFFTGDGVVPASKSGLGLDVSKGAVASRVDVSQLPRDAVSAFLRHAVKREPVIEDLSIKSVACLAYLAEFYGNDHLLKQINESLLKAAVKDVRALCFCYIIAHTCNLHVKEQLVKRIATRFEQMIHTMKEFVEQPEMLTPIFERCDLAIENEKSLVFFIVDWTSLHKATREQCAELLNCVRRTFLSREDLDALNSYMKKFGTSQVQSAWKSYLLDTHLTVCWDTKHIMKKLPRCGMGEYKPPTSKSKPNRQNKSIRWSDPLETRAPSEGPSMKGSAMAIQHPLPRKSLLARKPRATNLVKTAFNKGLSKLRQKFTANSQK</sequence>
<proteinExistence type="predicted"/>
<feature type="domain" description="BACK" evidence="2">
    <location>
        <begin position="113"/>
        <end position="205"/>
    </location>
</feature>
<feature type="compositionally biased region" description="Polar residues" evidence="1">
    <location>
        <begin position="256"/>
        <end position="268"/>
    </location>
</feature>
<name>A0A7I4Y0A2_HAECO</name>
<keyword evidence="3" id="KW-1185">Reference proteome</keyword>
<evidence type="ECO:0000313" key="3">
    <source>
        <dbReference type="Proteomes" id="UP000025227"/>
    </source>
</evidence>
<dbReference type="WBParaSite" id="HCON_00027350-00001">
    <property type="protein sequence ID" value="HCON_00027350-00001"/>
    <property type="gene ID" value="HCON_00027350"/>
</dbReference>
<dbReference type="InterPro" id="IPR011705">
    <property type="entry name" value="BACK"/>
</dbReference>
<evidence type="ECO:0000259" key="2">
    <source>
        <dbReference type="Pfam" id="PF07707"/>
    </source>
</evidence>